<organism evidence="1 2">
    <name type="scientific">Colwellia echini</name>
    <dbReference type="NCBI Taxonomy" id="1982103"/>
    <lineage>
        <taxon>Bacteria</taxon>
        <taxon>Pseudomonadati</taxon>
        <taxon>Pseudomonadota</taxon>
        <taxon>Gammaproteobacteria</taxon>
        <taxon>Alteromonadales</taxon>
        <taxon>Colwelliaceae</taxon>
        <taxon>Colwellia</taxon>
    </lineage>
</organism>
<dbReference type="PANTHER" id="PTHR43179:SF7">
    <property type="entry name" value="RHAMNOSYLTRANSFERASE WBBL"/>
    <property type="match status" value="1"/>
</dbReference>
<evidence type="ECO:0000313" key="1">
    <source>
        <dbReference type="EMBL" id="TYK64724.1"/>
    </source>
</evidence>
<dbReference type="Proteomes" id="UP000815846">
    <property type="component" value="Unassembled WGS sequence"/>
</dbReference>
<evidence type="ECO:0000313" key="2">
    <source>
        <dbReference type="Proteomes" id="UP000815846"/>
    </source>
</evidence>
<gene>
    <name evidence="1" type="ORF">CWS31_014210</name>
</gene>
<name>A0ABY3MU59_9GAMM</name>
<dbReference type="EMBL" id="PJAI02000019">
    <property type="protein sequence ID" value="TYK64724.1"/>
    <property type="molecule type" value="Genomic_DNA"/>
</dbReference>
<sequence>MTIFISVVSHLHGELIEQLGCLAKLAERFKVVVKVNSEETYLLSYLKLHNINVIDTSYGLGFGHNNNIIYNYCEDKLGMNSNDYFIVFNPDVYVESEALAELVNKMFENNCQLAGANLFKNKELTIPDNSIRHFPTFLQFFKSFLGLGNSTIIDKSKVLKPIEVDWASGSFLAFKASHYRLLGGFDQGYFMYCEDIDICFRSNKIGIPLTFYPDIKMLHLAKHANRALFSKHFYWHLCSVGRFLLTKVGVTKPKSIIGLA</sequence>
<dbReference type="PANTHER" id="PTHR43179">
    <property type="entry name" value="RHAMNOSYLTRANSFERASE WBBL"/>
    <property type="match status" value="1"/>
</dbReference>
<keyword evidence="2" id="KW-1185">Reference proteome</keyword>
<dbReference type="Gene3D" id="3.90.550.10">
    <property type="entry name" value="Spore Coat Polysaccharide Biosynthesis Protein SpsA, Chain A"/>
    <property type="match status" value="1"/>
</dbReference>
<comment type="caution">
    <text evidence="1">The sequence shown here is derived from an EMBL/GenBank/DDBJ whole genome shotgun (WGS) entry which is preliminary data.</text>
</comment>
<dbReference type="RefSeq" id="WP_101343011.1">
    <property type="nucleotide sequence ID" value="NZ_PJAI02000019.1"/>
</dbReference>
<reference evidence="1 2" key="1">
    <citation type="submission" date="2019-08" db="EMBL/GenBank/DDBJ databases">
        <title>Microbe sample from Colwellia echini.</title>
        <authorList>
            <person name="Christiansen L."/>
            <person name="Pathiraja D."/>
            <person name="Schultz-Johansen M."/>
            <person name="Choi I.-G."/>
            <person name="Stougaard P."/>
        </authorList>
    </citation>
    <scope>NUCLEOTIDE SEQUENCE [LARGE SCALE GENOMIC DNA]</scope>
    <source>
        <strain evidence="1 2">A3</strain>
    </source>
</reference>
<accession>A0ABY3MU59</accession>
<dbReference type="InterPro" id="IPR029044">
    <property type="entry name" value="Nucleotide-diphossugar_trans"/>
</dbReference>
<dbReference type="SUPFAM" id="SSF53448">
    <property type="entry name" value="Nucleotide-diphospho-sugar transferases"/>
    <property type="match status" value="1"/>
</dbReference>
<protein>
    <submittedName>
        <fullName evidence="1">Glycosyltransferase family 2 protein</fullName>
    </submittedName>
</protein>
<proteinExistence type="predicted"/>